<dbReference type="KEGG" id="cpi:Cpin_3171"/>
<evidence type="ECO:0000313" key="2">
    <source>
        <dbReference type="Proteomes" id="UP000002215"/>
    </source>
</evidence>
<proteinExistence type="predicted"/>
<name>A0A979G4N8_CHIPD</name>
<reference evidence="1 2" key="2">
    <citation type="journal article" date="2010" name="Stand. Genomic Sci.">
        <title>Complete genome sequence of Chitinophaga pinensis type strain (UQM 2034).</title>
        <authorList>
            <person name="Glavina Del Rio T."/>
            <person name="Abt B."/>
            <person name="Spring S."/>
            <person name="Lapidus A."/>
            <person name="Nolan M."/>
            <person name="Tice H."/>
            <person name="Copeland A."/>
            <person name="Cheng J.F."/>
            <person name="Chen F."/>
            <person name="Bruce D."/>
            <person name="Goodwin L."/>
            <person name="Pitluck S."/>
            <person name="Ivanova N."/>
            <person name="Mavromatis K."/>
            <person name="Mikhailova N."/>
            <person name="Pati A."/>
            <person name="Chen A."/>
            <person name="Palaniappan K."/>
            <person name="Land M."/>
            <person name="Hauser L."/>
            <person name="Chang Y.J."/>
            <person name="Jeffries C.D."/>
            <person name="Chain P."/>
            <person name="Saunders E."/>
            <person name="Detter J.C."/>
            <person name="Brettin T."/>
            <person name="Rohde M."/>
            <person name="Goker M."/>
            <person name="Bristow J."/>
            <person name="Eisen J.A."/>
            <person name="Markowitz V."/>
            <person name="Hugenholtz P."/>
            <person name="Kyrpides N.C."/>
            <person name="Klenk H.P."/>
            <person name="Lucas S."/>
        </authorList>
    </citation>
    <scope>NUCLEOTIDE SEQUENCE [LARGE SCALE GENOMIC DNA]</scope>
    <source>
        <strain evidence="2">ATCC 43595 / DSM 2588 / LMG 13176 / NBRC 15968 / NCIMB 11800 / UQM 2034</strain>
    </source>
</reference>
<dbReference type="EMBL" id="CP001699">
    <property type="protein sequence ID" value="ACU60638.1"/>
    <property type="molecule type" value="Genomic_DNA"/>
</dbReference>
<gene>
    <name evidence="1" type="ordered locus">Cpin_3171</name>
</gene>
<organism evidence="1 2">
    <name type="scientific">Chitinophaga pinensis (strain ATCC 43595 / DSM 2588 / LMG 13176 / NBRC 15968 / NCIMB 11800 / UQM 2034)</name>
    <dbReference type="NCBI Taxonomy" id="485918"/>
    <lineage>
        <taxon>Bacteria</taxon>
        <taxon>Pseudomonadati</taxon>
        <taxon>Bacteroidota</taxon>
        <taxon>Chitinophagia</taxon>
        <taxon>Chitinophagales</taxon>
        <taxon>Chitinophagaceae</taxon>
        <taxon>Chitinophaga</taxon>
    </lineage>
</organism>
<dbReference type="AlphaFoldDB" id="A0A979G4N8"/>
<accession>A0A979G4N8</accession>
<sequence>MHIRHTGVWAMYKSELDVLQFYDVKSFILIFKITSYVLTL</sequence>
<evidence type="ECO:0000313" key="1">
    <source>
        <dbReference type="EMBL" id="ACU60638.1"/>
    </source>
</evidence>
<protein>
    <submittedName>
        <fullName evidence="1">Uncharacterized protein</fullName>
    </submittedName>
</protein>
<dbReference type="Proteomes" id="UP000002215">
    <property type="component" value="Chromosome"/>
</dbReference>
<reference evidence="2" key="1">
    <citation type="submission" date="2009-08" db="EMBL/GenBank/DDBJ databases">
        <title>The complete genome of Chitinophaga pinensis DSM 2588.</title>
        <authorList>
            <consortium name="US DOE Joint Genome Institute (JGI-PGF)"/>
            <person name="Lucas S."/>
            <person name="Copeland A."/>
            <person name="Lapidus A."/>
            <person name="Glavina del Rio T."/>
            <person name="Dalin E."/>
            <person name="Tice H."/>
            <person name="Bruce D."/>
            <person name="Goodwin L."/>
            <person name="Pitluck S."/>
            <person name="Kyrpides N."/>
            <person name="Mavromatis K."/>
            <person name="Ivanova N."/>
            <person name="Mikhailova N."/>
            <person name="Sims D."/>
            <person name="Meinche L."/>
            <person name="Brettin T."/>
            <person name="Detter J.C."/>
            <person name="Han C."/>
            <person name="Larimer F."/>
            <person name="Land M."/>
            <person name="Hauser L."/>
            <person name="Markowitz V."/>
            <person name="Cheng J.-F."/>
            <person name="Hugenholtz P."/>
            <person name="Woyke T."/>
            <person name="Wu D."/>
            <person name="Spring S."/>
            <person name="Klenk H.-P."/>
            <person name="Eisen J.A."/>
        </authorList>
    </citation>
    <scope>NUCLEOTIDE SEQUENCE [LARGE SCALE GENOMIC DNA]</scope>
    <source>
        <strain evidence="2">ATCC 43595 / DSM 2588 / LMG 13176 / NBRC 15968 / NCIMB 11800 / UQM 2034</strain>
    </source>
</reference>